<dbReference type="VEuPathDB" id="FungiDB:BON22_1261"/>
<dbReference type="PANTHER" id="PTHR24089">
    <property type="entry name" value="SOLUTE CARRIER FAMILY 25"/>
    <property type="match status" value="1"/>
</dbReference>
<dbReference type="OrthoDB" id="77989at2759"/>
<dbReference type="Proteomes" id="UP000189513">
    <property type="component" value="Unassembled WGS sequence"/>
</dbReference>
<protein>
    <submittedName>
        <fullName evidence="7">CYFA0S06e02014g1_1</fullName>
    </submittedName>
    <submittedName>
        <fullName evidence="8">Mitochondrial fusion and transport protein UGO1</fullName>
    </submittedName>
</protein>
<reference evidence="7" key="1">
    <citation type="journal article" date="2014" name="Genome Announc.">
        <title>Genome sequence of the yeast Cyberlindnera fabianii (Hansenula fabianii).</title>
        <authorList>
            <person name="Freel K.C."/>
            <person name="Sarilar V."/>
            <person name="Neuveglise C."/>
            <person name="Devillers H."/>
            <person name="Friedrich A."/>
            <person name="Schacherer J."/>
        </authorList>
    </citation>
    <scope>NUCLEOTIDE SEQUENCE</scope>
    <source>
        <strain evidence="7">YJS4271</strain>
    </source>
</reference>
<evidence type="ECO:0000313" key="9">
    <source>
        <dbReference type="Proteomes" id="UP000189513"/>
    </source>
</evidence>
<proteinExistence type="predicted"/>
<dbReference type="InterPro" id="IPR023395">
    <property type="entry name" value="MCP_dom_sf"/>
</dbReference>
<reference evidence="9" key="2">
    <citation type="journal article" date="2017" name="Genome Announc.">
        <title>Genome sequences of Cyberlindnera fabianii 65, Pichia kudriavzevii 129, and Saccharomyces cerevisiae 131 isolated from fermented masau fruits in Zimbabwe.</title>
        <authorList>
            <person name="van Rijswijck I.M.H."/>
            <person name="Derks M.F.L."/>
            <person name="Abee T."/>
            <person name="de Ridder D."/>
            <person name="Smid E.J."/>
        </authorList>
    </citation>
    <scope>NUCLEOTIDE SEQUENCE [LARGE SCALE GENOMIC DNA]</scope>
    <source>
        <strain evidence="9">65</strain>
    </source>
</reference>
<evidence type="ECO:0000256" key="5">
    <source>
        <dbReference type="ARBA" id="ARBA00023136"/>
    </source>
</evidence>
<evidence type="ECO:0000256" key="1">
    <source>
        <dbReference type="ARBA" id="ARBA00004325"/>
    </source>
</evidence>
<name>A0A061B0G5_CYBFA</name>
<reference evidence="8" key="3">
    <citation type="submission" date="2017-01" db="EMBL/GenBank/DDBJ databases">
        <authorList>
            <person name="Mah S.A."/>
            <person name="Swanson W.J."/>
            <person name="Moy G.W."/>
            <person name="Vacquier V.D."/>
        </authorList>
    </citation>
    <scope>NUCLEOTIDE SEQUENCE [LARGE SCALE GENOMIC DNA]</scope>
    <source>
        <strain evidence="8">65</strain>
    </source>
</reference>
<dbReference type="GO" id="GO:0031966">
    <property type="term" value="C:mitochondrial membrane"/>
    <property type="evidence" value="ECO:0007669"/>
    <property type="project" value="UniProtKB-SubCell"/>
</dbReference>
<keyword evidence="5" id="KW-0472">Membrane</keyword>
<gene>
    <name evidence="8" type="ORF">BON22_1261</name>
    <name evidence="7" type="ORF">CYFA0S_06e02014g</name>
</gene>
<evidence type="ECO:0000256" key="6">
    <source>
        <dbReference type="SAM" id="MobiDB-lite"/>
    </source>
</evidence>
<dbReference type="EMBL" id="LK052891">
    <property type="protein sequence ID" value="CDR41117.1"/>
    <property type="molecule type" value="Genomic_DNA"/>
</dbReference>
<comment type="subcellular location">
    <subcellularLocation>
        <location evidence="1">Mitochondrion membrane</location>
    </subcellularLocation>
</comment>
<keyword evidence="3" id="KW-0677">Repeat</keyword>
<evidence type="ECO:0000313" key="7">
    <source>
        <dbReference type="EMBL" id="CDR41117.1"/>
    </source>
</evidence>
<keyword evidence="9" id="KW-1185">Reference proteome</keyword>
<sequence length="485" mass="53766">MAESRNLRPYHDPESFNGNYPAVYRPGVGVVDEHGATLSSKLSRTSSFKRGMATAGTGIYGQGRGNASSRAIRDLVRDNYAAGVQKNVYADLEFGEYFDVQNIWELLKSLMRSFVEQYMKVLVAQPFEVSRLLLQVGDIKTQVSTVNSKNPASAIIADEEDDDDDDDEEDIQYFQTKGEDSQTLRRRSRASKRSSPTKTGTPAAKPNDSYLKPVSLNTVDVMSAVLSQEGARGLWRATNTGFVHNALTATMEAWFTGLISPFLHIPDPFFVDVTHSPDPTSTLLLSVTASILTGLILAPLDLIRTRLIVTHIAGSERSLRNSIKNLKFLTCPVSLILPTVMYSVANSIFKKLTPFVLFVKFGIDSYSYPTLYGTVNLVSSIIELFVKLPLETLLRRAQMSYLLKNSDSSSNPLKIHPSESLVVKFGGYSGVHRTLYDIYTFKGENGGIEGLFRGWRVGLLNILGSWGLRVLQVSNDDQTLTEQEF</sequence>
<dbReference type="EMBL" id="MPUK01000002">
    <property type="protein sequence ID" value="ONH69212.1"/>
    <property type="molecule type" value="Genomic_DNA"/>
</dbReference>
<dbReference type="Gene3D" id="1.50.40.10">
    <property type="entry name" value="Mitochondrial carrier domain"/>
    <property type="match status" value="1"/>
</dbReference>
<dbReference type="STRING" id="36022.A0A061B0G5"/>
<dbReference type="OMA" id="KTILQVY"/>
<evidence type="ECO:0000313" key="8">
    <source>
        <dbReference type="EMBL" id="ONH69212.1"/>
    </source>
</evidence>
<evidence type="ECO:0000256" key="4">
    <source>
        <dbReference type="ARBA" id="ARBA00022989"/>
    </source>
</evidence>
<accession>A0A061B0G5</accession>
<evidence type="ECO:0000256" key="3">
    <source>
        <dbReference type="ARBA" id="ARBA00022737"/>
    </source>
</evidence>
<keyword evidence="2" id="KW-0812">Transmembrane</keyword>
<organism evidence="7">
    <name type="scientific">Cyberlindnera fabianii</name>
    <name type="common">Yeast</name>
    <name type="synonym">Hansenula fabianii</name>
    <dbReference type="NCBI Taxonomy" id="36022"/>
    <lineage>
        <taxon>Eukaryota</taxon>
        <taxon>Fungi</taxon>
        <taxon>Dikarya</taxon>
        <taxon>Ascomycota</taxon>
        <taxon>Saccharomycotina</taxon>
        <taxon>Saccharomycetes</taxon>
        <taxon>Phaffomycetales</taxon>
        <taxon>Phaffomycetaceae</taxon>
        <taxon>Cyberlindnera</taxon>
    </lineage>
</organism>
<dbReference type="AlphaFoldDB" id="A0A061B0G5"/>
<feature type="region of interest" description="Disordered" evidence="6">
    <location>
        <begin position="174"/>
        <end position="211"/>
    </location>
</feature>
<evidence type="ECO:0000256" key="2">
    <source>
        <dbReference type="ARBA" id="ARBA00022692"/>
    </source>
</evidence>
<dbReference type="SUPFAM" id="SSF103506">
    <property type="entry name" value="Mitochondrial carrier"/>
    <property type="match status" value="1"/>
</dbReference>
<keyword evidence="4" id="KW-1133">Transmembrane helix</keyword>